<dbReference type="SFLD" id="SFLDG01131">
    <property type="entry name" value="C1.5.2:_MDP_Like"/>
    <property type="match status" value="1"/>
</dbReference>
<evidence type="ECO:0000313" key="2">
    <source>
        <dbReference type="Proteomes" id="UP000751190"/>
    </source>
</evidence>
<organism evidence="1 2">
    <name type="scientific">Diacronema lutheri</name>
    <name type="common">Unicellular marine alga</name>
    <name type="synonym">Monochrysis lutheri</name>
    <dbReference type="NCBI Taxonomy" id="2081491"/>
    <lineage>
        <taxon>Eukaryota</taxon>
        <taxon>Haptista</taxon>
        <taxon>Haptophyta</taxon>
        <taxon>Pavlovophyceae</taxon>
        <taxon>Pavlovales</taxon>
        <taxon>Pavlovaceae</taxon>
        <taxon>Diacronema</taxon>
    </lineage>
</organism>
<dbReference type="SUPFAM" id="SSF56784">
    <property type="entry name" value="HAD-like"/>
    <property type="match status" value="1"/>
</dbReference>
<keyword evidence="2" id="KW-1185">Reference proteome</keyword>
<dbReference type="InterPro" id="IPR036412">
    <property type="entry name" value="HAD-like_sf"/>
</dbReference>
<evidence type="ECO:0008006" key="3">
    <source>
        <dbReference type="Google" id="ProtNLM"/>
    </source>
</evidence>
<sequence length="182" mass="20388">MAAGAPARPFIVFDLDACCWLPEMYQLWGDSPPFSQTSDPGVLKTARGTPVRLLGETRSIFARLYAEGRPVGVASRSDEPEWARECLRKFIVDDAGTSMWDVAGKGRLVEIYKGSKTEHFKQLQQKTAVPFTQMLFFDDDPSNIRDVSRLGVTCILTPQGMTAEKYDEGIRAFMSAKERQSR</sequence>
<dbReference type="OrthoDB" id="2865258at2759"/>
<reference evidence="1" key="1">
    <citation type="submission" date="2021-05" db="EMBL/GenBank/DDBJ databases">
        <title>The genome of the haptophyte Pavlova lutheri (Diacronema luteri, Pavlovales) - a model for lipid biosynthesis in eukaryotic algae.</title>
        <authorList>
            <person name="Hulatt C.J."/>
            <person name="Posewitz M.C."/>
        </authorList>
    </citation>
    <scope>NUCLEOTIDE SEQUENCE</scope>
    <source>
        <strain evidence="1">NIVA-4/92</strain>
    </source>
</reference>
<accession>A0A8J5Y1Q6</accession>
<dbReference type="PANTHER" id="PTHR17901:SF14">
    <property type="entry name" value="MAGNESIUM-DEPENDENT PHOSPHATASE 1"/>
    <property type="match status" value="1"/>
</dbReference>
<dbReference type="SFLD" id="SFLDG01129">
    <property type="entry name" value="C1.5:_HAD__Beta-PGM__Phosphata"/>
    <property type="match status" value="1"/>
</dbReference>
<dbReference type="InterPro" id="IPR010033">
    <property type="entry name" value="HAD_SF_ppase_IIIC"/>
</dbReference>
<dbReference type="AlphaFoldDB" id="A0A8J5Y1Q6"/>
<dbReference type="PANTHER" id="PTHR17901">
    <property type="entry name" value="MAGNESIUM-DEPENDENT PHOSPHATASE 1 MDP1"/>
    <property type="match status" value="1"/>
</dbReference>
<proteinExistence type="predicted"/>
<protein>
    <recommendedName>
        <fullName evidence="3">Magnesium-dependent phosphatase 1</fullName>
    </recommendedName>
</protein>
<dbReference type="EMBL" id="JAGTXO010000002">
    <property type="protein sequence ID" value="KAG8469765.1"/>
    <property type="molecule type" value="Genomic_DNA"/>
</dbReference>
<dbReference type="OMA" id="MLFFDNQ"/>
<dbReference type="NCBIfam" id="TIGR01685">
    <property type="entry name" value="MDP-1"/>
    <property type="match status" value="1"/>
</dbReference>
<name>A0A8J5Y1Q6_DIALT</name>
<dbReference type="Pfam" id="PF12689">
    <property type="entry name" value="Acid_PPase"/>
    <property type="match status" value="1"/>
</dbReference>
<gene>
    <name evidence="1" type="ORF">KFE25_006220</name>
</gene>
<evidence type="ECO:0000313" key="1">
    <source>
        <dbReference type="EMBL" id="KAG8469765.1"/>
    </source>
</evidence>
<dbReference type="InterPro" id="IPR010036">
    <property type="entry name" value="MDP_1_eu_arc"/>
</dbReference>
<dbReference type="InterPro" id="IPR023214">
    <property type="entry name" value="HAD_sf"/>
</dbReference>
<dbReference type="GO" id="GO:0003993">
    <property type="term" value="F:acid phosphatase activity"/>
    <property type="evidence" value="ECO:0007669"/>
    <property type="project" value="TreeGrafter"/>
</dbReference>
<dbReference type="NCBIfam" id="TIGR01681">
    <property type="entry name" value="HAD-SF-IIIC"/>
    <property type="match status" value="1"/>
</dbReference>
<dbReference type="SFLD" id="SFLDS00003">
    <property type="entry name" value="Haloacid_Dehalogenase"/>
    <property type="match status" value="1"/>
</dbReference>
<dbReference type="Gene3D" id="3.40.50.1000">
    <property type="entry name" value="HAD superfamily/HAD-like"/>
    <property type="match status" value="1"/>
</dbReference>
<comment type="caution">
    <text evidence="1">The sequence shown here is derived from an EMBL/GenBank/DDBJ whole genome shotgun (WGS) entry which is preliminary data.</text>
</comment>
<dbReference type="Proteomes" id="UP000751190">
    <property type="component" value="Unassembled WGS sequence"/>
</dbReference>